<dbReference type="PANTHER" id="PTHR32440">
    <property type="entry name" value="PHOSPHATASE DCR2-RELATED-RELATED"/>
    <property type="match status" value="1"/>
</dbReference>
<evidence type="ECO:0000313" key="4">
    <source>
        <dbReference type="Proteomes" id="UP000636479"/>
    </source>
</evidence>
<dbReference type="GO" id="GO:0005737">
    <property type="term" value="C:cytoplasm"/>
    <property type="evidence" value="ECO:0007669"/>
    <property type="project" value="TreeGrafter"/>
</dbReference>
<dbReference type="AlphaFoldDB" id="A0A8H6W1V7"/>
<comment type="caution">
    <text evidence="3">The sequence shown here is derived from an EMBL/GenBank/DDBJ whole genome shotgun (WGS) entry which is preliminary data.</text>
</comment>
<protein>
    <submittedName>
        <fullName evidence="3">Metallo-dependent phosphatase-like protein</fullName>
    </submittedName>
</protein>
<feature type="region of interest" description="Disordered" evidence="1">
    <location>
        <begin position="1"/>
        <end position="41"/>
    </location>
</feature>
<keyword evidence="4" id="KW-1185">Reference proteome</keyword>
<gene>
    <name evidence="3" type="ORF">MIND_00807900</name>
</gene>
<feature type="compositionally biased region" description="Low complexity" evidence="1">
    <location>
        <begin position="257"/>
        <end position="270"/>
    </location>
</feature>
<dbReference type="Pfam" id="PF00149">
    <property type="entry name" value="Metallophos"/>
    <property type="match status" value="1"/>
</dbReference>
<dbReference type="PANTHER" id="PTHR32440:SF11">
    <property type="entry name" value="METALLOPHOSPHOESTERASE DOMAIN-CONTAINING PROTEIN"/>
    <property type="match status" value="1"/>
</dbReference>
<evidence type="ECO:0000259" key="2">
    <source>
        <dbReference type="Pfam" id="PF00149"/>
    </source>
</evidence>
<name>A0A8H6W1V7_9AGAR</name>
<dbReference type="EMBL" id="JACAZF010000007">
    <property type="protein sequence ID" value="KAF7298608.1"/>
    <property type="molecule type" value="Genomic_DNA"/>
</dbReference>
<evidence type="ECO:0000256" key="1">
    <source>
        <dbReference type="SAM" id="MobiDB-lite"/>
    </source>
</evidence>
<dbReference type="RefSeq" id="XP_037217996.1">
    <property type="nucleotide sequence ID" value="XM_037364754.1"/>
</dbReference>
<reference evidence="3" key="1">
    <citation type="submission" date="2020-05" db="EMBL/GenBank/DDBJ databases">
        <title>Mycena genomes resolve the evolution of fungal bioluminescence.</title>
        <authorList>
            <person name="Tsai I.J."/>
        </authorList>
    </citation>
    <scope>NUCLEOTIDE SEQUENCE</scope>
    <source>
        <strain evidence="3">171206Taipei</strain>
    </source>
</reference>
<accession>A0A8H6W1V7</accession>
<dbReference type="Proteomes" id="UP000636479">
    <property type="component" value="Unassembled WGS sequence"/>
</dbReference>
<organism evidence="3 4">
    <name type="scientific">Mycena indigotica</name>
    <dbReference type="NCBI Taxonomy" id="2126181"/>
    <lineage>
        <taxon>Eukaryota</taxon>
        <taxon>Fungi</taxon>
        <taxon>Dikarya</taxon>
        <taxon>Basidiomycota</taxon>
        <taxon>Agaricomycotina</taxon>
        <taxon>Agaricomycetes</taxon>
        <taxon>Agaricomycetidae</taxon>
        <taxon>Agaricales</taxon>
        <taxon>Marasmiineae</taxon>
        <taxon>Mycenaceae</taxon>
        <taxon>Mycena</taxon>
    </lineage>
</organism>
<dbReference type="GO" id="GO:0016788">
    <property type="term" value="F:hydrolase activity, acting on ester bonds"/>
    <property type="evidence" value="ECO:0007669"/>
    <property type="project" value="TreeGrafter"/>
</dbReference>
<dbReference type="CDD" id="cd07383">
    <property type="entry name" value="MPP_Dcr2"/>
    <property type="match status" value="1"/>
</dbReference>
<sequence length="513" mass="55140">MHCSAAGPSPSSAHSSNGAHRRQVGVQADNGHTAARVTTWDTSTGRPRSFFRMAVRAHRGGATNTARENLLSSFCARSWRNRVATKPQAPCTHPGLSTIRSTMLLCFPALALAAAAVAGPTIRDAKATLKGVISSQRKLVFDKTGSFKVVSFSDMHFGERAGDGSWAAWGPEHDAATQKVHAAVLDKEKPDYVVFNGDIMTGENVLAANATSYLDLAYAPTVARKIPFSATHGNHDNAVCSQTLYTFYARYRNSYPSRTTSTTRSRSSTSKPNIPSCRTPAPTSAPSLMGAETIARVPVYPKQDATVPALIMWFFDSRSFVSGSGGKAGPIPTGADFHWVDPDTVPAYMKEQRELIGGKVPPALIFVHIPVQKAQALAALPSPGSHDDEPNPPAQGFLGNKYTELDLPFWKEIVALSAPAGNVLAVTSGHDHGESWCARSKDLSASIPICFNGHSGYGGYATTHTAVRNGRVFALTLNDLSAKTPMVKTWNSYEDGRQAEEIMLGPDYMKEYN</sequence>
<dbReference type="SUPFAM" id="SSF56300">
    <property type="entry name" value="Metallo-dependent phosphatases"/>
    <property type="match status" value="1"/>
</dbReference>
<feature type="compositionally biased region" description="Low complexity" evidence="1">
    <location>
        <begin position="1"/>
        <end position="18"/>
    </location>
</feature>
<feature type="region of interest" description="Disordered" evidence="1">
    <location>
        <begin position="256"/>
        <end position="285"/>
    </location>
</feature>
<evidence type="ECO:0000313" key="3">
    <source>
        <dbReference type="EMBL" id="KAF7298608.1"/>
    </source>
</evidence>
<dbReference type="InterPro" id="IPR029052">
    <property type="entry name" value="Metallo-depent_PP-like"/>
</dbReference>
<dbReference type="GeneID" id="59347270"/>
<dbReference type="OrthoDB" id="783096at2759"/>
<dbReference type="Gene3D" id="3.60.21.10">
    <property type="match status" value="1"/>
</dbReference>
<feature type="domain" description="Calcineurin-like phosphoesterase" evidence="2">
    <location>
        <begin position="148"/>
        <end position="256"/>
    </location>
</feature>
<proteinExistence type="predicted"/>
<dbReference type="InterPro" id="IPR004843">
    <property type="entry name" value="Calcineurin-like_PHP"/>
</dbReference>